<proteinExistence type="predicted"/>
<dbReference type="EMBL" id="SNRW01009255">
    <property type="protein sequence ID" value="KAA6378275.1"/>
    <property type="molecule type" value="Genomic_DNA"/>
</dbReference>
<evidence type="ECO:0000313" key="1">
    <source>
        <dbReference type="EMBL" id="KAA6378275.1"/>
    </source>
</evidence>
<protein>
    <submittedName>
        <fullName evidence="1">Uncharacterized protein</fullName>
    </submittedName>
</protein>
<accession>A0A5J4V7U5</accession>
<reference evidence="1 2" key="1">
    <citation type="submission" date="2019-03" db="EMBL/GenBank/DDBJ databases">
        <title>Single cell metagenomics reveals metabolic interactions within the superorganism composed of flagellate Streblomastix strix and complex community of Bacteroidetes bacteria on its surface.</title>
        <authorList>
            <person name="Treitli S.C."/>
            <person name="Kolisko M."/>
            <person name="Husnik F."/>
            <person name="Keeling P."/>
            <person name="Hampl V."/>
        </authorList>
    </citation>
    <scope>NUCLEOTIDE SEQUENCE [LARGE SCALE GENOMIC DNA]</scope>
    <source>
        <strain evidence="1">ST1C</strain>
    </source>
</reference>
<gene>
    <name evidence="1" type="ORF">EZS28_026198</name>
</gene>
<organism evidence="1 2">
    <name type="scientific">Streblomastix strix</name>
    <dbReference type="NCBI Taxonomy" id="222440"/>
    <lineage>
        <taxon>Eukaryota</taxon>
        <taxon>Metamonada</taxon>
        <taxon>Preaxostyla</taxon>
        <taxon>Oxymonadida</taxon>
        <taxon>Streblomastigidae</taxon>
        <taxon>Streblomastix</taxon>
    </lineage>
</organism>
<evidence type="ECO:0000313" key="2">
    <source>
        <dbReference type="Proteomes" id="UP000324800"/>
    </source>
</evidence>
<name>A0A5J4V7U5_9EUKA</name>
<dbReference type="Proteomes" id="UP000324800">
    <property type="component" value="Unassembled WGS sequence"/>
</dbReference>
<comment type="caution">
    <text evidence="1">The sequence shown here is derived from an EMBL/GenBank/DDBJ whole genome shotgun (WGS) entry which is preliminary data.</text>
</comment>
<sequence>MWNFYLPSTSLSSGDHQQRQRSSVALAQALSLPFQTPSTATIAPTRYSASRARSDPSQFQFQKIDPILYYPLLECELL</sequence>
<dbReference type="AlphaFoldDB" id="A0A5J4V7U5"/>